<dbReference type="PANTHER" id="PTHR34982:SF1">
    <property type="entry name" value="FLAGELLAR ASSEMBLY PROTEIN FLIH"/>
    <property type="match status" value="1"/>
</dbReference>
<dbReference type="GO" id="GO:0015031">
    <property type="term" value="P:protein transport"/>
    <property type="evidence" value="ECO:0007669"/>
    <property type="project" value="UniProtKB-KW"/>
</dbReference>
<evidence type="ECO:0000256" key="1">
    <source>
        <dbReference type="ARBA" id="ARBA00003041"/>
    </source>
</evidence>
<comment type="function">
    <text evidence="1">Needed for flagellar regrowth and assembly.</text>
</comment>
<accession>A0A1H3YGS6</accession>
<keyword evidence="5" id="KW-0813">Transport</keyword>
<dbReference type="EMBL" id="FNRJ01000001">
    <property type="protein sequence ID" value="SEA10321.1"/>
    <property type="molecule type" value="Genomic_DNA"/>
</dbReference>
<keyword evidence="10" id="KW-0175">Coiled coil</keyword>
<dbReference type="Pfam" id="PF02108">
    <property type="entry name" value="FliH"/>
    <property type="match status" value="1"/>
</dbReference>
<proteinExistence type="inferred from homology"/>
<evidence type="ECO:0000313" key="12">
    <source>
        <dbReference type="EMBL" id="SEA10321.1"/>
    </source>
</evidence>
<evidence type="ECO:0000256" key="9">
    <source>
        <dbReference type="ARBA" id="ARBA00023225"/>
    </source>
</evidence>
<dbReference type="AlphaFoldDB" id="A0A1H3YGS6"/>
<evidence type="ECO:0000256" key="6">
    <source>
        <dbReference type="ARBA" id="ARBA00022490"/>
    </source>
</evidence>
<keyword evidence="12" id="KW-0966">Cell projection</keyword>
<keyword evidence="12" id="KW-0282">Flagellum</keyword>
<evidence type="ECO:0000256" key="10">
    <source>
        <dbReference type="SAM" id="Coils"/>
    </source>
</evidence>
<evidence type="ECO:0000256" key="4">
    <source>
        <dbReference type="ARBA" id="ARBA00016507"/>
    </source>
</evidence>
<dbReference type="OrthoDB" id="6088783at2"/>
<evidence type="ECO:0000256" key="5">
    <source>
        <dbReference type="ARBA" id="ARBA00022448"/>
    </source>
</evidence>
<gene>
    <name evidence="12" type="ORF">SAMN02745729_101466</name>
</gene>
<keyword evidence="12" id="KW-0969">Cilium</keyword>
<dbReference type="GO" id="GO:0071973">
    <property type="term" value="P:bacterial-type flagellum-dependent cell motility"/>
    <property type="evidence" value="ECO:0007669"/>
    <property type="project" value="InterPro"/>
</dbReference>
<evidence type="ECO:0000259" key="11">
    <source>
        <dbReference type="Pfam" id="PF02108"/>
    </source>
</evidence>
<evidence type="ECO:0000313" key="13">
    <source>
        <dbReference type="Proteomes" id="UP000242469"/>
    </source>
</evidence>
<evidence type="ECO:0000256" key="8">
    <source>
        <dbReference type="ARBA" id="ARBA00022927"/>
    </source>
</evidence>
<evidence type="ECO:0000256" key="2">
    <source>
        <dbReference type="ARBA" id="ARBA00004496"/>
    </source>
</evidence>
<keyword evidence="7" id="KW-1005">Bacterial flagellum biogenesis</keyword>
<evidence type="ECO:0000256" key="3">
    <source>
        <dbReference type="ARBA" id="ARBA00006602"/>
    </source>
</evidence>
<keyword evidence="13" id="KW-1185">Reference proteome</keyword>
<dbReference type="GO" id="GO:0005829">
    <property type="term" value="C:cytosol"/>
    <property type="evidence" value="ECO:0007669"/>
    <property type="project" value="TreeGrafter"/>
</dbReference>
<evidence type="ECO:0000256" key="7">
    <source>
        <dbReference type="ARBA" id="ARBA00022795"/>
    </source>
</evidence>
<organism evidence="12 13">
    <name type="scientific">Marinobacterium iners DSM 11526</name>
    <dbReference type="NCBI Taxonomy" id="1122198"/>
    <lineage>
        <taxon>Bacteria</taxon>
        <taxon>Pseudomonadati</taxon>
        <taxon>Pseudomonadota</taxon>
        <taxon>Gammaproteobacteria</taxon>
        <taxon>Oceanospirillales</taxon>
        <taxon>Oceanospirillaceae</taxon>
        <taxon>Marinobacterium</taxon>
    </lineage>
</organism>
<name>A0A1H3YGS6_9GAMM</name>
<dbReference type="PANTHER" id="PTHR34982">
    <property type="entry name" value="YOP PROTEINS TRANSLOCATION PROTEIN L"/>
    <property type="match status" value="1"/>
</dbReference>
<reference evidence="13" key="1">
    <citation type="submission" date="2016-10" db="EMBL/GenBank/DDBJ databases">
        <authorList>
            <person name="Varghese N."/>
            <person name="Submissions S."/>
        </authorList>
    </citation>
    <scope>NUCLEOTIDE SEQUENCE [LARGE SCALE GENOMIC DNA]</scope>
    <source>
        <strain evidence="13">DSM 11526</strain>
    </source>
</reference>
<dbReference type="RefSeq" id="WP_091822441.1">
    <property type="nucleotide sequence ID" value="NZ_FNRJ01000001.1"/>
</dbReference>
<keyword evidence="6" id="KW-0963">Cytoplasm</keyword>
<comment type="similarity">
    <text evidence="3">Belongs to the FliH family.</text>
</comment>
<dbReference type="InterPro" id="IPR018035">
    <property type="entry name" value="Flagellar_FliH/T3SS_HrpE"/>
</dbReference>
<dbReference type="InterPro" id="IPR000563">
    <property type="entry name" value="Flag_FliH"/>
</dbReference>
<dbReference type="GO" id="GO:0044781">
    <property type="term" value="P:bacterial-type flagellum organization"/>
    <property type="evidence" value="ECO:0007669"/>
    <property type="project" value="UniProtKB-KW"/>
</dbReference>
<dbReference type="Proteomes" id="UP000242469">
    <property type="component" value="Unassembled WGS sequence"/>
</dbReference>
<dbReference type="InterPro" id="IPR051472">
    <property type="entry name" value="T3SS_Stator/FliH"/>
</dbReference>
<dbReference type="GO" id="GO:0009288">
    <property type="term" value="C:bacterial-type flagellum"/>
    <property type="evidence" value="ECO:0007669"/>
    <property type="project" value="InterPro"/>
</dbReference>
<feature type="domain" description="Flagellar assembly protein FliH/Type III secretion system HrpE" evidence="11">
    <location>
        <begin position="112"/>
        <end position="231"/>
    </location>
</feature>
<protein>
    <recommendedName>
        <fullName evidence="4">Flagellar assembly protein FliH</fullName>
    </recommendedName>
</protein>
<comment type="subcellular location">
    <subcellularLocation>
        <location evidence="2">Cytoplasm</location>
    </subcellularLocation>
</comment>
<keyword evidence="9" id="KW-1006">Bacterial flagellum protein export</keyword>
<sequence>MKQDAPVRIRAADVASLERWLPPDVGVEAPVVQALARKPKAPLEDVDVSVVEEEIFAEKLTLSQWEEICEEARREGYAEGLSEGREQGQKEGYEQGLAQGLEAGQAEIRARLERLDALLEQLQQPIEQQREELESTIVKLVVTLSEAAVKAELSQRVELLARSVHEALDQLPRASGEILVRVNPDQLAALEPLLDDSRLQLKSDEGLAAGSCIVESGSCRVDYRTEERFAQVAEQLLARLISTPDANSN</sequence>
<dbReference type="GO" id="GO:0003774">
    <property type="term" value="F:cytoskeletal motor activity"/>
    <property type="evidence" value="ECO:0007669"/>
    <property type="project" value="InterPro"/>
</dbReference>
<dbReference type="SUPFAM" id="SSF160527">
    <property type="entry name" value="V-type ATPase subunit E-like"/>
    <property type="match status" value="1"/>
</dbReference>
<dbReference type="STRING" id="1122198.SAMN02745729_101466"/>
<dbReference type="PRINTS" id="PR01003">
    <property type="entry name" value="FLGFLIH"/>
</dbReference>
<keyword evidence="8" id="KW-0653">Protein transport</keyword>
<feature type="coiled-coil region" evidence="10">
    <location>
        <begin position="112"/>
        <end position="170"/>
    </location>
</feature>